<reference evidence="9" key="1">
    <citation type="submission" date="2012-11" db="EMBL/GenBank/DDBJ databases">
        <authorList>
            <person name="Singh A."/>
            <person name="Pinnaka A.K."/>
            <person name="Vaidya B."/>
        </authorList>
    </citation>
    <scope>NUCLEOTIDE SEQUENCE [LARGE SCALE GENOMIC DNA]</scope>
    <source>
        <strain evidence="9">AK23</strain>
    </source>
</reference>
<evidence type="ECO:0000256" key="3">
    <source>
        <dbReference type="ARBA" id="ARBA00022679"/>
    </source>
</evidence>
<name>W9UUZ8_9GAMM</name>
<organism evidence="8 9">
    <name type="scientific">Nitrincola nitratireducens</name>
    <dbReference type="NCBI Taxonomy" id="1229521"/>
    <lineage>
        <taxon>Bacteria</taxon>
        <taxon>Pseudomonadati</taxon>
        <taxon>Pseudomonadota</taxon>
        <taxon>Gammaproteobacteria</taxon>
        <taxon>Oceanospirillales</taxon>
        <taxon>Oceanospirillaceae</taxon>
        <taxon>Nitrincola</taxon>
    </lineage>
</organism>
<keyword evidence="4" id="KW-0548">Nucleotidyltransferase</keyword>
<evidence type="ECO:0000256" key="6">
    <source>
        <dbReference type="PROSITE-ProRule" id="PRU01362"/>
    </source>
</evidence>
<proteinExistence type="inferred from homology"/>
<evidence type="ECO:0000256" key="5">
    <source>
        <dbReference type="ARBA" id="ARBA00023125"/>
    </source>
</evidence>
<dbReference type="InterPro" id="IPR029494">
    <property type="entry name" value="DarT"/>
</dbReference>
<evidence type="ECO:0000256" key="1">
    <source>
        <dbReference type="ARBA" id="ARBA00022649"/>
    </source>
</evidence>
<feature type="domain" description="DarT" evidence="7">
    <location>
        <begin position="21"/>
        <end position="97"/>
    </location>
</feature>
<comment type="caution">
    <text evidence="6">Lacks conserved residue(s) required for the propagation of feature annotation.</text>
</comment>
<comment type="similarity">
    <text evidence="6">Belongs to the DarT ADP-ribosyltransferase family.</text>
</comment>
<keyword evidence="5 6" id="KW-0238">DNA-binding</keyword>
<evidence type="ECO:0000259" key="7">
    <source>
        <dbReference type="PROSITE" id="PS52018"/>
    </source>
</evidence>
<dbReference type="GO" id="GO:0003677">
    <property type="term" value="F:DNA binding"/>
    <property type="evidence" value="ECO:0007669"/>
    <property type="project" value="UniProtKB-UniRule"/>
</dbReference>
<gene>
    <name evidence="8" type="ORF">D791_02249</name>
</gene>
<dbReference type="EMBL" id="AONB01000010">
    <property type="protein sequence ID" value="EXJ10884.1"/>
    <property type="molecule type" value="Genomic_DNA"/>
</dbReference>
<accession>W9UUZ8</accession>
<dbReference type="STRING" id="1229521.D791_02249"/>
<protein>
    <recommendedName>
        <fullName evidence="7">DarT domain-containing protein</fullName>
    </recommendedName>
</protein>
<evidence type="ECO:0000313" key="9">
    <source>
        <dbReference type="Proteomes" id="UP000019464"/>
    </source>
</evidence>
<keyword evidence="1 6" id="KW-1277">Toxin-antitoxin system</keyword>
<evidence type="ECO:0000256" key="4">
    <source>
        <dbReference type="ARBA" id="ARBA00022695"/>
    </source>
</evidence>
<keyword evidence="2" id="KW-0328">Glycosyltransferase</keyword>
<dbReference type="GO" id="GO:0016779">
    <property type="term" value="F:nucleotidyltransferase activity"/>
    <property type="evidence" value="ECO:0007669"/>
    <property type="project" value="UniProtKB-KW"/>
</dbReference>
<sequence>MRVRQSKSYCSVGVLMPQNGKLLYHLTALDNLESILQNGLQSRAALQENKFEDVADSEILKSRQQHGLDQFVPFHFFAKILLIMVFRELIMIRILCW</sequence>
<reference evidence="8 9" key="2">
    <citation type="journal article" date="2015" name="Syst. Appl. Microbiol.">
        <title>Nitrincola nitratireducens sp. nov. isolated from a haloalkaline crater lake.</title>
        <authorList>
            <person name="Singh A."/>
            <person name="Vaidya B."/>
            <person name="Tanuku N.R."/>
            <person name="Pinnaka A.K."/>
        </authorList>
    </citation>
    <scope>NUCLEOTIDE SEQUENCE [LARGE SCALE GENOMIC DNA]</scope>
    <source>
        <strain evidence="8 9">AK23</strain>
    </source>
</reference>
<keyword evidence="3" id="KW-0808">Transferase</keyword>
<keyword evidence="9" id="KW-1185">Reference proteome</keyword>
<dbReference type="PROSITE" id="PS52018">
    <property type="entry name" value="DART"/>
    <property type="match status" value="1"/>
</dbReference>
<evidence type="ECO:0000313" key="8">
    <source>
        <dbReference type="EMBL" id="EXJ10884.1"/>
    </source>
</evidence>
<comment type="caution">
    <text evidence="8">The sequence shown here is derived from an EMBL/GenBank/DDBJ whole genome shotgun (WGS) entry which is preliminary data.</text>
</comment>
<dbReference type="GO" id="GO:0016757">
    <property type="term" value="F:glycosyltransferase activity"/>
    <property type="evidence" value="ECO:0007669"/>
    <property type="project" value="UniProtKB-KW"/>
</dbReference>
<dbReference type="AlphaFoldDB" id="W9UUZ8"/>
<dbReference type="Pfam" id="PF14487">
    <property type="entry name" value="DarT"/>
    <property type="match status" value="1"/>
</dbReference>
<dbReference type="Proteomes" id="UP000019464">
    <property type="component" value="Unassembled WGS sequence"/>
</dbReference>
<evidence type="ECO:0000256" key="2">
    <source>
        <dbReference type="ARBA" id="ARBA00022676"/>
    </source>
</evidence>